<reference evidence="3" key="1">
    <citation type="submission" date="2017-09" db="EMBL/GenBank/DDBJ databases">
        <title>Depth-based differentiation of microbial function through sediment-hosted aquifers and enrichment of novel symbionts in the deep terrestrial subsurface.</title>
        <authorList>
            <person name="Probst A.J."/>
            <person name="Ladd B."/>
            <person name="Jarett J.K."/>
            <person name="Geller-Mcgrath D.E."/>
            <person name="Sieber C.M.K."/>
            <person name="Emerson J.B."/>
            <person name="Anantharaman K."/>
            <person name="Thomas B.C."/>
            <person name="Malmstrom R."/>
            <person name="Stieglmeier M."/>
            <person name="Klingl A."/>
            <person name="Woyke T."/>
            <person name="Ryan C.M."/>
            <person name="Banfield J.F."/>
        </authorList>
    </citation>
    <scope>NUCLEOTIDE SEQUENCE [LARGE SCALE GENOMIC DNA]</scope>
</reference>
<evidence type="ECO:0000313" key="3">
    <source>
        <dbReference type="Proteomes" id="UP000231383"/>
    </source>
</evidence>
<evidence type="ECO:0008006" key="4">
    <source>
        <dbReference type="Google" id="ProtNLM"/>
    </source>
</evidence>
<dbReference type="EMBL" id="PFSC01000113">
    <property type="protein sequence ID" value="PJC31409.1"/>
    <property type="molecule type" value="Genomic_DNA"/>
</dbReference>
<protein>
    <recommendedName>
        <fullName evidence="4">General secretion pathway GspH domain-containing protein</fullName>
    </recommendedName>
</protein>
<gene>
    <name evidence="2" type="ORF">CO051_04180</name>
</gene>
<proteinExistence type="predicted"/>
<keyword evidence="1" id="KW-0812">Transmembrane</keyword>
<dbReference type="SUPFAM" id="SSF54523">
    <property type="entry name" value="Pili subunits"/>
    <property type="match status" value="1"/>
</dbReference>
<dbReference type="NCBIfam" id="TIGR02532">
    <property type="entry name" value="IV_pilin_GFxxxE"/>
    <property type="match status" value="1"/>
</dbReference>
<dbReference type="InterPro" id="IPR012902">
    <property type="entry name" value="N_methyl_site"/>
</dbReference>
<sequence>MPMKNDFGFTFVEVVIVMGIMVVLLMIGSVNFLPIKQTASLSTTTQVLITDIKEQQLKAMNGESEQGVYFDVDQKKYTVFKGSTYDPANSTNFEIKLGDQIIVSDVDFIGRQLLFSASSGEINNFLAGNKIVLLNTASNEQRSIFFNKYGTIISLE</sequence>
<feature type="transmembrane region" description="Helical" evidence="1">
    <location>
        <begin position="7"/>
        <end position="33"/>
    </location>
</feature>
<dbReference type="Pfam" id="PF07963">
    <property type="entry name" value="N_methyl"/>
    <property type="match status" value="1"/>
</dbReference>
<accession>A0A2M8EYB6</accession>
<organism evidence="2 3">
    <name type="scientific">Candidatus Roizmanbacteria bacterium CG_4_9_14_0_2_um_filter_39_13</name>
    <dbReference type="NCBI Taxonomy" id="1974839"/>
    <lineage>
        <taxon>Bacteria</taxon>
        <taxon>Candidatus Roizmaniibacteriota</taxon>
    </lineage>
</organism>
<dbReference type="AlphaFoldDB" id="A0A2M8EYB6"/>
<name>A0A2M8EYB6_9BACT</name>
<evidence type="ECO:0000313" key="2">
    <source>
        <dbReference type="EMBL" id="PJC31409.1"/>
    </source>
</evidence>
<keyword evidence="1" id="KW-1133">Transmembrane helix</keyword>
<dbReference type="Proteomes" id="UP000231383">
    <property type="component" value="Unassembled WGS sequence"/>
</dbReference>
<comment type="caution">
    <text evidence="2">The sequence shown here is derived from an EMBL/GenBank/DDBJ whole genome shotgun (WGS) entry which is preliminary data.</text>
</comment>
<keyword evidence="1" id="KW-0472">Membrane</keyword>
<evidence type="ECO:0000256" key="1">
    <source>
        <dbReference type="SAM" id="Phobius"/>
    </source>
</evidence>
<dbReference type="InterPro" id="IPR045584">
    <property type="entry name" value="Pilin-like"/>
</dbReference>